<proteinExistence type="inferred from homology"/>
<comment type="similarity">
    <text evidence="10">Belongs to the peroxiredoxin family. BCP/PrxQ subfamily.</text>
</comment>
<protein>
    <recommendedName>
        <fullName evidence="3">thioredoxin-dependent peroxiredoxin</fullName>
        <ecNumber evidence="3">1.11.1.24</ecNumber>
    </recommendedName>
    <alternativeName>
        <fullName evidence="9">Thioredoxin peroxidase</fullName>
    </alternativeName>
    <alternativeName>
        <fullName evidence="11">Thioredoxin-dependent peroxiredoxin Bcp</fullName>
    </alternativeName>
</protein>
<evidence type="ECO:0000256" key="5">
    <source>
        <dbReference type="ARBA" id="ARBA00022862"/>
    </source>
</evidence>
<evidence type="ECO:0000256" key="1">
    <source>
        <dbReference type="ARBA" id="ARBA00003330"/>
    </source>
</evidence>
<organism evidence="15 16">
    <name type="scientific">Alienimonas chondri</name>
    <dbReference type="NCBI Taxonomy" id="2681879"/>
    <lineage>
        <taxon>Bacteria</taxon>
        <taxon>Pseudomonadati</taxon>
        <taxon>Planctomycetota</taxon>
        <taxon>Planctomycetia</taxon>
        <taxon>Planctomycetales</taxon>
        <taxon>Planctomycetaceae</taxon>
        <taxon>Alienimonas</taxon>
    </lineage>
</organism>
<dbReference type="Proteomes" id="UP000609651">
    <property type="component" value="Unassembled WGS sequence"/>
</dbReference>
<keyword evidence="4 15" id="KW-0575">Peroxidase</keyword>
<dbReference type="InterPro" id="IPR024706">
    <property type="entry name" value="Peroxiredoxin_AhpC-typ"/>
</dbReference>
<evidence type="ECO:0000256" key="12">
    <source>
        <dbReference type="ARBA" id="ARBA00049091"/>
    </source>
</evidence>
<keyword evidence="5" id="KW-0049">Antioxidant</keyword>
<keyword evidence="8" id="KW-0676">Redox-active center</keyword>
<evidence type="ECO:0000259" key="14">
    <source>
        <dbReference type="PROSITE" id="PS51352"/>
    </source>
</evidence>
<comment type="caution">
    <text evidence="15">The sequence shown here is derived from an EMBL/GenBank/DDBJ whole genome shotgun (WGS) entry which is preliminary data.</text>
</comment>
<dbReference type="PANTHER" id="PTHR42801:SF4">
    <property type="entry name" value="AHPC_TSA FAMILY PROTEIN"/>
    <property type="match status" value="1"/>
</dbReference>
<feature type="domain" description="Thioredoxin" evidence="14">
    <location>
        <begin position="14"/>
        <end position="169"/>
    </location>
</feature>
<evidence type="ECO:0000256" key="13">
    <source>
        <dbReference type="SAM" id="MobiDB-lite"/>
    </source>
</evidence>
<gene>
    <name evidence="15" type="ORF">LzC2_20420</name>
</gene>
<dbReference type="NCBIfam" id="NF006960">
    <property type="entry name" value="PRK09437.1"/>
    <property type="match status" value="1"/>
</dbReference>
<comment type="subunit">
    <text evidence="2">Monomer.</text>
</comment>
<dbReference type="InterPro" id="IPR013766">
    <property type="entry name" value="Thioredoxin_domain"/>
</dbReference>
<dbReference type="InterPro" id="IPR000866">
    <property type="entry name" value="AhpC/TSA"/>
</dbReference>
<comment type="catalytic activity">
    <reaction evidence="12">
        <text>a hydroperoxide + [thioredoxin]-dithiol = an alcohol + [thioredoxin]-disulfide + H2O</text>
        <dbReference type="Rhea" id="RHEA:62620"/>
        <dbReference type="Rhea" id="RHEA-COMP:10698"/>
        <dbReference type="Rhea" id="RHEA-COMP:10700"/>
        <dbReference type="ChEBI" id="CHEBI:15377"/>
        <dbReference type="ChEBI" id="CHEBI:29950"/>
        <dbReference type="ChEBI" id="CHEBI:30879"/>
        <dbReference type="ChEBI" id="CHEBI:35924"/>
        <dbReference type="ChEBI" id="CHEBI:50058"/>
        <dbReference type="EC" id="1.11.1.24"/>
    </reaction>
</comment>
<reference evidence="15 16" key="1">
    <citation type="journal article" date="2020" name="Syst. Appl. Microbiol.">
        <title>Alienimonas chondri sp. nov., a novel planctomycete isolated from the biofilm of the red alga Chondrus crispus.</title>
        <authorList>
            <person name="Vitorino I."/>
            <person name="Albuquerque L."/>
            <person name="Wiegand S."/>
            <person name="Kallscheuer N."/>
            <person name="da Costa M.S."/>
            <person name="Lobo-da-Cunha A."/>
            <person name="Jogler C."/>
            <person name="Lage O.M."/>
        </authorList>
    </citation>
    <scope>NUCLEOTIDE SEQUENCE [LARGE SCALE GENOMIC DNA]</scope>
    <source>
        <strain evidence="15 16">LzC2</strain>
    </source>
</reference>
<dbReference type="InterPro" id="IPR036249">
    <property type="entry name" value="Thioredoxin-like_sf"/>
</dbReference>
<evidence type="ECO:0000256" key="8">
    <source>
        <dbReference type="ARBA" id="ARBA00023284"/>
    </source>
</evidence>
<dbReference type="GO" id="GO:0004601">
    <property type="term" value="F:peroxidase activity"/>
    <property type="evidence" value="ECO:0007669"/>
    <property type="project" value="UniProtKB-KW"/>
</dbReference>
<feature type="compositionally biased region" description="Low complexity" evidence="13">
    <location>
        <begin position="1"/>
        <end position="24"/>
    </location>
</feature>
<evidence type="ECO:0000313" key="16">
    <source>
        <dbReference type="Proteomes" id="UP000609651"/>
    </source>
</evidence>
<sequence>MSENAPAADSPAPPTAGDAAPDGSCVVTPGDETLTLSEVWADGPLVLYFYPKDATPGCTTEACDFRDRTDEMTAAGVTVLGVSPDPPKSHQKFIDKQSLPFRLLSDEDHALSEAYGVWVEKSMYGRKYMGVQRSTFLIAQGGTVASAWPKVKVNGHVDAVLTAIEALPKS</sequence>
<evidence type="ECO:0000256" key="2">
    <source>
        <dbReference type="ARBA" id="ARBA00011245"/>
    </source>
</evidence>
<evidence type="ECO:0000256" key="3">
    <source>
        <dbReference type="ARBA" id="ARBA00013017"/>
    </source>
</evidence>
<dbReference type="SUPFAM" id="SSF52833">
    <property type="entry name" value="Thioredoxin-like"/>
    <property type="match status" value="1"/>
</dbReference>
<dbReference type="CDD" id="cd03017">
    <property type="entry name" value="PRX_BCP"/>
    <property type="match status" value="1"/>
</dbReference>
<evidence type="ECO:0000256" key="9">
    <source>
        <dbReference type="ARBA" id="ARBA00032824"/>
    </source>
</evidence>
<dbReference type="EMBL" id="WTPX01000056">
    <property type="protein sequence ID" value="NNJ25963.1"/>
    <property type="molecule type" value="Genomic_DNA"/>
</dbReference>
<keyword evidence="16" id="KW-1185">Reference proteome</keyword>
<dbReference type="PANTHER" id="PTHR42801">
    <property type="entry name" value="THIOREDOXIN-DEPENDENT PEROXIDE REDUCTASE"/>
    <property type="match status" value="1"/>
</dbReference>
<feature type="region of interest" description="Disordered" evidence="13">
    <location>
        <begin position="1"/>
        <end position="25"/>
    </location>
</feature>
<evidence type="ECO:0000256" key="7">
    <source>
        <dbReference type="ARBA" id="ARBA00023157"/>
    </source>
</evidence>
<evidence type="ECO:0000313" key="15">
    <source>
        <dbReference type="EMBL" id="NNJ25963.1"/>
    </source>
</evidence>
<dbReference type="PIRSF" id="PIRSF000239">
    <property type="entry name" value="AHPC"/>
    <property type="match status" value="1"/>
</dbReference>
<accession>A0ABX1VCX5</accession>
<comment type="function">
    <text evidence="1">Thiol-specific peroxidase that catalyzes the reduction of hydrogen peroxide and organic hydroperoxides to water and alcohols, respectively. Plays a role in cell protection against oxidative stress by detoxifying peroxides and as sensor of hydrogen peroxide-mediated signaling events.</text>
</comment>
<evidence type="ECO:0000256" key="10">
    <source>
        <dbReference type="ARBA" id="ARBA00038489"/>
    </source>
</evidence>
<dbReference type="RefSeq" id="WP_171186509.1">
    <property type="nucleotide sequence ID" value="NZ_WTPX01000056.1"/>
</dbReference>
<evidence type="ECO:0000256" key="6">
    <source>
        <dbReference type="ARBA" id="ARBA00023002"/>
    </source>
</evidence>
<keyword evidence="6 15" id="KW-0560">Oxidoreductase</keyword>
<evidence type="ECO:0000256" key="11">
    <source>
        <dbReference type="ARBA" id="ARBA00042639"/>
    </source>
</evidence>
<evidence type="ECO:0000256" key="4">
    <source>
        <dbReference type="ARBA" id="ARBA00022559"/>
    </source>
</evidence>
<keyword evidence="7" id="KW-1015">Disulfide bond</keyword>
<dbReference type="InterPro" id="IPR050924">
    <property type="entry name" value="Peroxiredoxin_BCP/PrxQ"/>
</dbReference>
<dbReference type="Pfam" id="PF00578">
    <property type="entry name" value="AhpC-TSA"/>
    <property type="match status" value="1"/>
</dbReference>
<dbReference type="PROSITE" id="PS51352">
    <property type="entry name" value="THIOREDOXIN_2"/>
    <property type="match status" value="1"/>
</dbReference>
<name>A0ABX1VCX5_9PLAN</name>
<dbReference type="Gene3D" id="3.40.30.10">
    <property type="entry name" value="Glutaredoxin"/>
    <property type="match status" value="1"/>
</dbReference>
<dbReference type="EC" id="1.11.1.24" evidence="3"/>